<feature type="domain" description="Tyrosine specific protein phosphatases" evidence="7">
    <location>
        <begin position="1492"/>
        <end position="1529"/>
    </location>
</feature>
<evidence type="ECO:0000256" key="1">
    <source>
        <dbReference type="ARBA" id="ARBA00004177"/>
    </source>
</evidence>
<dbReference type="SMART" id="SM01041">
    <property type="entry name" value="BRO1"/>
    <property type="match status" value="1"/>
</dbReference>
<feature type="compositionally biased region" description="Low complexity" evidence="5">
    <location>
        <begin position="1695"/>
        <end position="1707"/>
    </location>
</feature>
<dbReference type="InterPro" id="IPR038499">
    <property type="entry name" value="BRO1_sf"/>
</dbReference>
<evidence type="ECO:0000256" key="2">
    <source>
        <dbReference type="ARBA" id="ARBA00004496"/>
    </source>
</evidence>
<evidence type="ECO:0000256" key="5">
    <source>
        <dbReference type="SAM" id="MobiDB-lite"/>
    </source>
</evidence>
<keyword evidence="10" id="KW-1185">Reference proteome</keyword>
<keyword evidence="4" id="KW-0967">Endosome</keyword>
<proteinExistence type="predicted"/>
<dbReference type="InterPro" id="IPR000387">
    <property type="entry name" value="Tyr_Pase_dom"/>
</dbReference>
<dbReference type="Pfam" id="PF03097">
    <property type="entry name" value="BRO1"/>
    <property type="match status" value="1"/>
</dbReference>
<dbReference type="PROSITE" id="PS50055">
    <property type="entry name" value="TYR_PHOSPHATASE_PTP"/>
    <property type="match status" value="1"/>
</dbReference>
<reference evidence="9 10" key="1">
    <citation type="submission" date="2023-09" db="EMBL/GenBank/DDBJ databases">
        <title>Genomes of two closely related lineages of the louse Polyplax serrata with different host specificities.</title>
        <authorList>
            <person name="Martinu J."/>
            <person name="Tarabai H."/>
            <person name="Stefka J."/>
            <person name="Hypsa V."/>
        </authorList>
    </citation>
    <scope>NUCLEOTIDE SEQUENCE [LARGE SCALE GENOMIC DNA]</scope>
    <source>
        <strain evidence="9">98ZLc_SE</strain>
    </source>
</reference>
<feature type="region of interest" description="Disordered" evidence="5">
    <location>
        <begin position="1674"/>
        <end position="1707"/>
    </location>
</feature>
<evidence type="ECO:0000313" key="9">
    <source>
        <dbReference type="EMBL" id="KAK6632417.1"/>
    </source>
</evidence>
<keyword evidence="3" id="KW-0963">Cytoplasm</keyword>
<feature type="domain" description="Tyrosine-protein phosphatase" evidence="6">
    <location>
        <begin position="1347"/>
        <end position="1576"/>
    </location>
</feature>
<gene>
    <name evidence="9" type="ORF">RUM44_007459</name>
</gene>
<comment type="subcellular location">
    <subcellularLocation>
        <location evidence="2">Cytoplasm</location>
    </subcellularLocation>
    <subcellularLocation>
        <location evidence="1">Endosome</location>
    </subcellularLocation>
</comment>
<feature type="domain" description="BRO1" evidence="8">
    <location>
        <begin position="8"/>
        <end position="403"/>
    </location>
</feature>
<dbReference type="CDD" id="cd09234">
    <property type="entry name" value="V_HD-PTP_like"/>
    <property type="match status" value="1"/>
</dbReference>
<dbReference type="SMART" id="SM00404">
    <property type="entry name" value="PTPc_motif"/>
    <property type="match status" value="1"/>
</dbReference>
<dbReference type="PROSITE" id="PS50056">
    <property type="entry name" value="TYR_PHOSPHATASE_2"/>
    <property type="match status" value="1"/>
</dbReference>
<feature type="compositionally biased region" description="Low complexity" evidence="5">
    <location>
        <begin position="1603"/>
        <end position="1612"/>
    </location>
</feature>
<dbReference type="Gene3D" id="3.90.190.10">
    <property type="entry name" value="Protein tyrosine phosphatase superfamily"/>
    <property type="match status" value="1"/>
</dbReference>
<dbReference type="PROSITE" id="PS51180">
    <property type="entry name" value="BRO1"/>
    <property type="match status" value="1"/>
</dbReference>
<protein>
    <recommendedName>
        <fullName evidence="11">Tyrosine-protein phosphatase non-receptor type 23</fullName>
    </recommendedName>
</protein>
<dbReference type="InterPro" id="IPR025304">
    <property type="entry name" value="ALIX_V_dom"/>
</dbReference>
<dbReference type="SUPFAM" id="SSF52799">
    <property type="entry name" value="(Phosphotyrosine protein) phosphatases II"/>
    <property type="match status" value="1"/>
</dbReference>
<dbReference type="Proteomes" id="UP001359485">
    <property type="component" value="Unassembled WGS sequence"/>
</dbReference>
<organism evidence="9 10">
    <name type="scientific">Polyplax serrata</name>
    <name type="common">Common mouse louse</name>
    <dbReference type="NCBI Taxonomy" id="468196"/>
    <lineage>
        <taxon>Eukaryota</taxon>
        <taxon>Metazoa</taxon>
        <taxon>Ecdysozoa</taxon>
        <taxon>Arthropoda</taxon>
        <taxon>Hexapoda</taxon>
        <taxon>Insecta</taxon>
        <taxon>Pterygota</taxon>
        <taxon>Neoptera</taxon>
        <taxon>Paraneoptera</taxon>
        <taxon>Psocodea</taxon>
        <taxon>Troctomorpha</taxon>
        <taxon>Phthiraptera</taxon>
        <taxon>Anoplura</taxon>
        <taxon>Polyplacidae</taxon>
        <taxon>Polyplax</taxon>
    </lineage>
</organism>
<evidence type="ECO:0000256" key="4">
    <source>
        <dbReference type="ARBA" id="ARBA00022753"/>
    </source>
</evidence>
<dbReference type="PANTHER" id="PTHR23030">
    <property type="entry name" value="PCD6 INTERACTING PROTEIN-RELATED"/>
    <property type="match status" value="1"/>
</dbReference>
<evidence type="ECO:0000259" key="8">
    <source>
        <dbReference type="PROSITE" id="PS51180"/>
    </source>
</evidence>
<dbReference type="Pfam" id="PF00102">
    <property type="entry name" value="Y_phosphatase"/>
    <property type="match status" value="1"/>
</dbReference>
<dbReference type="InterPro" id="IPR000242">
    <property type="entry name" value="PTP_cat"/>
</dbReference>
<dbReference type="Gene3D" id="1.20.140.50">
    <property type="entry name" value="alix/aip1 like domains"/>
    <property type="match status" value="1"/>
</dbReference>
<feature type="region of interest" description="Disordered" evidence="5">
    <location>
        <begin position="1723"/>
        <end position="1762"/>
    </location>
</feature>
<dbReference type="PANTHER" id="PTHR23030:SF30">
    <property type="entry name" value="TYROSINE-PROTEIN PHOSPHATASE NON-RECEPTOR TYPE 23"/>
    <property type="match status" value="1"/>
</dbReference>
<comment type="caution">
    <text evidence="9">The sequence shown here is derived from an EMBL/GenBank/DDBJ whole genome shotgun (WGS) entry which is preliminary data.</text>
</comment>
<dbReference type="Pfam" id="PF13949">
    <property type="entry name" value="ALIX_LYPXL_bnd"/>
    <property type="match status" value="1"/>
</dbReference>
<evidence type="ECO:0000259" key="7">
    <source>
        <dbReference type="PROSITE" id="PS50056"/>
    </source>
</evidence>
<sequence length="1762" mass="196565">MEAVPRLPMLSFDLRTSVEKVDFSTKLKHYIRSHYNEDPAMYAAGITGIDALRREAVNPSKSIAGCSSMKRYFCQLHLAASRFPMRENEEASMLFTWKNLYNNSTVTLNDVSLEMASILYNIGALHSHLGAIDSRTSAEGMKMSCTHFQCAAWAFQHINEEYPFPKKFGLSPVLMSFMCHLSLAQAQECILEKSMKDNRKSGITAKVGIQVVDYYKQSLSLLLEWPHSEDNSSDISGLKTYKNWHKYVLFKIAYYESISLLFQGQQSADQQKMGERITFYQAAFEKLEEAKKLVPSVENTESITDALTFVHDVIEGKRKAAKNENEFIYHEDVPSLAHLPKVKGASLVKGISFNINDPEVCGPDLFSNIVPMQAHESASLYSEEKAKLLRRINGLIENKDEELETFLSMLDLDEIQSKMDGNKLPQELIDRCASMSAKPNAIENLTAAMGRLSDVYQDVGGMLIEIKEMLQEEDNHEKDYQKILGKRPPTIAATDLTREAKKYQEAHAKASESNQTLHKAMLMHISNLKLLSLPLKELISHIPTINENSDVQAVSKEMQHLISKIDEMKQQRLLLAGQLRDLVCQDDITRQVITYSGERIEDLFDQELKKYDKYVSLIEQNLVAQENILRSLKDVYARFGSTRKSTSELHKRRSAIISSLIASYDAYEDLLSKSSKGLDFYKKLETNVSKLLQRVKGTCKVQDEEREQMLKSFKNVEPVLPQSIEVPAPTTLKLKDYLNIKKETGKLTLIEPSNPSVVVPVTQYYNDLSANQPQSNWVPGTRPAPLGSEETETSFKTNSSDSFHGFYQSEGKDQIWNNTNYTAPQNADQKLKYFLPQATGAPSGYSQNPSYVPGQDAYPISSYSTVLPKSKGQVSYEPKSNYYDIQGSPNRCYNPTQPNADAGCSNFGSDMSTCYAYSNQLPGSYPASHQSYATSMPQPDLSLGTYGTPSQSVDGAAGASPNYNPATFQQPHLPYGSTEPGQVVYTPSLCPSSQVQQSTAYNSYAKVSTPPTYATSVNDQSATYSGNYQPPGATTTATFMPQDQTPNYQGCQNYQTPVTSFSAENHMDVPQPSYSYGVAANSSFPGYQSTAMQYGQFSASVGESTWSNAYLSDNQQYLQSGNESLYTASQTPNQYAMTNSDVYKPPESQDSCQPSQYGNQYYNNQYGAYNGQMEVNNQNGNPVTYMQAGTDKQQAVTTTTFSYPGAKSSPVTNPSNVDLLAGLDFSISQSPLEPEKRENVPVSKEEELKPESPKQKPSPIKSTPEPVKLKLGNEVNEETPKDWTMVPENLTSFAQEVGKYEKFVEGLTLRTLGGPSNLEIKWKEIADFQEKISPQHIISVARCYPMKNRFPDILPYDDSRVELPSTKDDYINASKMTALTELTPTFILTQAPLPSTYADFWAMVFEQQVEVVVCLLSDVELNGHIYWPQEKGQEVEMGKLKVSLQSCNVRSHWVERILFLSGTESKATRVVVHLQFIAWPGSSFPESPGPFLTFSTECKNLFTQQRSSCHPVVVHCISGVGRTGLFCLIVASIQEIQAGRGIPDLAGLFGRMCEFRKSCPRDREHLKFAYQAVLHYCQDFLIKHGIPTSRATYQEKKLRDSKSQSTVTSSTSDGEQLQAGIERLQLGRSIEVIAVSLNTVLLYEYERVPLCAKVASLLIKGKLLDSVEKKHLDSGRTTSKEILGQSTSGVVPNASSGRSSPSSLTSSKLTNLDSINLSLKLEPNQKKKKFTPDSFNNGSKMEVKPSDNDPLSQLDPLWSIKK</sequence>
<evidence type="ECO:0000256" key="3">
    <source>
        <dbReference type="ARBA" id="ARBA00022490"/>
    </source>
</evidence>
<dbReference type="SMART" id="SM00194">
    <property type="entry name" value="PTPc"/>
    <property type="match status" value="1"/>
</dbReference>
<feature type="compositionally biased region" description="Polar residues" evidence="5">
    <location>
        <begin position="1684"/>
        <end position="1694"/>
    </location>
</feature>
<dbReference type="InterPro" id="IPR016130">
    <property type="entry name" value="Tyr_Pase_AS"/>
</dbReference>
<dbReference type="Gene3D" id="1.20.120.560">
    <property type="entry name" value="alix/aip1 in complex with the ypdl late domain"/>
    <property type="match status" value="1"/>
</dbReference>
<dbReference type="EMBL" id="JAWJWF010000005">
    <property type="protein sequence ID" value="KAK6632417.1"/>
    <property type="molecule type" value="Genomic_DNA"/>
</dbReference>
<feature type="region of interest" description="Disordered" evidence="5">
    <location>
        <begin position="772"/>
        <end position="798"/>
    </location>
</feature>
<accession>A0ABR1B1I0</accession>
<feature type="region of interest" description="Disordered" evidence="5">
    <location>
        <begin position="1228"/>
        <end position="1267"/>
    </location>
</feature>
<feature type="region of interest" description="Disordered" evidence="5">
    <location>
        <begin position="1594"/>
        <end position="1614"/>
    </location>
</feature>
<dbReference type="InterPro" id="IPR029021">
    <property type="entry name" value="Prot-tyrosine_phosphatase-like"/>
</dbReference>
<evidence type="ECO:0000259" key="6">
    <source>
        <dbReference type="PROSITE" id="PS50055"/>
    </source>
</evidence>
<dbReference type="InterPro" id="IPR003595">
    <property type="entry name" value="Tyr_Pase_cat"/>
</dbReference>
<feature type="region of interest" description="Disordered" evidence="5">
    <location>
        <begin position="1139"/>
        <end position="1159"/>
    </location>
</feature>
<dbReference type="Gene3D" id="1.25.40.280">
    <property type="entry name" value="alix/aip1 like domains"/>
    <property type="match status" value="1"/>
</dbReference>
<dbReference type="PRINTS" id="PR00700">
    <property type="entry name" value="PRTYPHPHTASE"/>
</dbReference>
<dbReference type="PROSITE" id="PS00383">
    <property type="entry name" value="TYR_PHOSPHATASE_1"/>
    <property type="match status" value="1"/>
</dbReference>
<evidence type="ECO:0008006" key="11">
    <source>
        <dbReference type="Google" id="ProtNLM"/>
    </source>
</evidence>
<evidence type="ECO:0000313" key="10">
    <source>
        <dbReference type="Proteomes" id="UP001359485"/>
    </source>
</evidence>
<dbReference type="InterPro" id="IPR004328">
    <property type="entry name" value="BRO1_dom"/>
</dbReference>
<name>A0ABR1B1I0_POLSC</name>
<feature type="compositionally biased region" description="Basic and acidic residues" evidence="5">
    <location>
        <begin position="1233"/>
        <end position="1254"/>
    </location>
</feature>